<evidence type="ECO:0000259" key="3">
    <source>
        <dbReference type="Pfam" id="PF16035"/>
    </source>
</evidence>
<feature type="region of interest" description="Disordered" evidence="1">
    <location>
        <begin position="27"/>
        <end position="47"/>
    </location>
</feature>
<feature type="region of interest" description="Disordered" evidence="1">
    <location>
        <begin position="303"/>
        <end position="335"/>
    </location>
</feature>
<evidence type="ECO:0000256" key="2">
    <source>
        <dbReference type="SAM" id="Phobius"/>
    </source>
</evidence>
<sequence>MNPFSTLRLLPRRPLYRCLNAPKSLPRPSIRRFSHQDVDGPPRNPLDSISMHRLQESRRQHYQRRSVYASIGVVVCTVIPIMIVFSYEIPQKAPPAQNEPSSSSIIPKTNLDADPSANQTFQGKPVVVAAGGQKLVAKDTRTGDEIELVETGTSTVPHFPKTIYLPSSDAPTSATLPANAVVNPTEDEYTLLGVGIRRVSFLGIQVYVVGLYVATSSLAPLQRALIRSVQPGASTLIPGEKEVLRHDLVDPEASLRLWDKLLREGDGEHGIRTAWRVAPVRNTDFKHLHEGWVTGIKARAKVPIPAPPTPSSLTPSPSGPTSPLPSNPTQNEFTDDSFGASIKLFQALFRGRGKAPTGSIVLLSRAENGTLEILFKRSEKEEHVERLGTVEDERVSRLIWLKYLAGKDVSSEDCRRSVVEGVLGLVERPVGTMETKVD</sequence>
<feature type="transmembrane region" description="Helical" evidence="2">
    <location>
        <begin position="67"/>
        <end position="87"/>
    </location>
</feature>
<feature type="compositionally biased region" description="Pro residues" evidence="1">
    <location>
        <begin position="317"/>
        <end position="326"/>
    </location>
</feature>
<accession>A0A9P4VLT8</accession>
<evidence type="ECO:0000256" key="1">
    <source>
        <dbReference type="SAM" id="MobiDB-lite"/>
    </source>
</evidence>
<dbReference type="InterPro" id="IPR036298">
    <property type="entry name" value="Chalcone_isomerase_sf"/>
</dbReference>
<dbReference type="GO" id="GO:0016872">
    <property type="term" value="F:intramolecular lyase activity"/>
    <property type="evidence" value="ECO:0007669"/>
    <property type="project" value="InterPro"/>
</dbReference>
<keyword evidence="2" id="KW-1133">Transmembrane helix</keyword>
<evidence type="ECO:0000313" key="4">
    <source>
        <dbReference type="EMBL" id="KAF2834495.1"/>
    </source>
</evidence>
<organism evidence="4 5">
    <name type="scientific">Patellaria atrata CBS 101060</name>
    <dbReference type="NCBI Taxonomy" id="1346257"/>
    <lineage>
        <taxon>Eukaryota</taxon>
        <taxon>Fungi</taxon>
        <taxon>Dikarya</taxon>
        <taxon>Ascomycota</taxon>
        <taxon>Pezizomycotina</taxon>
        <taxon>Dothideomycetes</taxon>
        <taxon>Dothideomycetes incertae sedis</taxon>
        <taxon>Patellariales</taxon>
        <taxon>Patellariaceae</taxon>
        <taxon>Patellaria</taxon>
    </lineage>
</organism>
<gene>
    <name evidence="4" type="ORF">M501DRAFT_589644</name>
</gene>
<dbReference type="Proteomes" id="UP000799429">
    <property type="component" value="Unassembled WGS sequence"/>
</dbReference>
<dbReference type="SUPFAM" id="SSF54626">
    <property type="entry name" value="Chalcone isomerase"/>
    <property type="match status" value="1"/>
</dbReference>
<protein>
    <recommendedName>
        <fullName evidence="3">Chalcone isomerase domain-containing protein</fullName>
    </recommendedName>
</protein>
<name>A0A9P4VLT8_9PEZI</name>
<dbReference type="PANTHER" id="PTHR47284:SF3">
    <property type="entry name" value="FATTY-ACID-BINDING PROTEIN 2"/>
    <property type="match status" value="1"/>
</dbReference>
<evidence type="ECO:0000313" key="5">
    <source>
        <dbReference type="Proteomes" id="UP000799429"/>
    </source>
</evidence>
<dbReference type="EMBL" id="MU006118">
    <property type="protein sequence ID" value="KAF2834495.1"/>
    <property type="molecule type" value="Genomic_DNA"/>
</dbReference>
<keyword evidence="2" id="KW-0472">Membrane</keyword>
<dbReference type="Gene3D" id="3.50.70.10">
    <property type="match status" value="1"/>
</dbReference>
<dbReference type="PANTHER" id="PTHR47284">
    <property type="entry name" value="FATTY-ACID-BINDING PROTEIN 2"/>
    <property type="match status" value="1"/>
</dbReference>
<feature type="domain" description="Chalcone isomerase" evidence="3">
    <location>
        <begin position="187"/>
        <end position="419"/>
    </location>
</feature>
<proteinExistence type="predicted"/>
<dbReference type="Pfam" id="PF16035">
    <property type="entry name" value="Chalcone_2"/>
    <property type="match status" value="1"/>
</dbReference>
<dbReference type="InterPro" id="IPR016087">
    <property type="entry name" value="Chalcone_isomerase"/>
</dbReference>
<keyword evidence="5" id="KW-1185">Reference proteome</keyword>
<dbReference type="AlphaFoldDB" id="A0A9P4VLT8"/>
<dbReference type="OrthoDB" id="18193at2759"/>
<reference evidence="4" key="1">
    <citation type="journal article" date="2020" name="Stud. Mycol.">
        <title>101 Dothideomycetes genomes: a test case for predicting lifestyles and emergence of pathogens.</title>
        <authorList>
            <person name="Haridas S."/>
            <person name="Albert R."/>
            <person name="Binder M."/>
            <person name="Bloem J."/>
            <person name="Labutti K."/>
            <person name="Salamov A."/>
            <person name="Andreopoulos B."/>
            <person name="Baker S."/>
            <person name="Barry K."/>
            <person name="Bills G."/>
            <person name="Bluhm B."/>
            <person name="Cannon C."/>
            <person name="Castanera R."/>
            <person name="Culley D."/>
            <person name="Daum C."/>
            <person name="Ezra D."/>
            <person name="Gonzalez J."/>
            <person name="Henrissat B."/>
            <person name="Kuo A."/>
            <person name="Liang C."/>
            <person name="Lipzen A."/>
            <person name="Lutzoni F."/>
            <person name="Magnuson J."/>
            <person name="Mondo S."/>
            <person name="Nolan M."/>
            <person name="Ohm R."/>
            <person name="Pangilinan J."/>
            <person name="Park H.-J."/>
            <person name="Ramirez L."/>
            <person name="Alfaro M."/>
            <person name="Sun H."/>
            <person name="Tritt A."/>
            <person name="Yoshinaga Y."/>
            <person name="Zwiers L.-H."/>
            <person name="Turgeon B."/>
            <person name="Goodwin S."/>
            <person name="Spatafora J."/>
            <person name="Crous P."/>
            <person name="Grigoriev I."/>
        </authorList>
    </citation>
    <scope>NUCLEOTIDE SEQUENCE</scope>
    <source>
        <strain evidence="4">CBS 101060</strain>
    </source>
</reference>
<comment type="caution">
    <text evidence="4">The sequence shown here is derived from an EMBL/GenBank/DDBJ whole genome shotgun (WGS) entry which is preliminary data.</text>
</comment>
<keyword evidence="2" id="KW-0812">Transmembrane</keyword>
<dbReference type="InterPro" id="IPR016088">
    <property type="entry name" value="Chalcone_isomerase_3-sand"/>
</dbReference>